<dbReference type="EMBL" id="ML180435">
    <property type="protein sequence ID" value="THU77436.1"/>
    <property type="molecule type" value="Genomic_DNA"/>
</dbReference>
<organism evidence="1 2">
    <name type="scientific">Dendrothele bispora (strain CBS 962.96)</name>
    <dbReference type="NCBI Taxonomy" id="1314807"/>
    <lineage>
        <taxon>Eukaryota</taxon>
        <taxon>Fungi</taxon>
        <taxon>Dikarya</taxon>
        <taxon>Basidiomycota</taxon>
        <taxon>Agaricomycotina</taxon>
        <taxon>Agaricomycetes</taxon>
        <taxon>Agaricomycetidae</taxon>
        <taxon>Agaricales</taxon>
        <taxon>Agaricales incertae sedis</taxon>
        <taxon>Dendrothele</taxon>
    </lineage>
</organism>
<dbReference type="Proteomes" id="UP000297245">
    <property type="component" value="Unassembled WGS sequence"/>
</dbReference>
<dbReference type="AlphaFoldDB" id="A0A4S8KP26"/>
<proteinExistence type="predicted"/>
<evidence type="ECO:0000313" key="2">
    <source>
        <dbReference type="Proteomes" id="UP000297245"/>
    </source>
</evidence>
<gene>
    <name evidence="1" type="ORF">K435DRAFT_786717</name>
</gene>
<dbReference type="OrthoDB" id="3007877at2759"/>
<reference evidence="1 2" key="1">
    <citation type="journal article" date="2019" name="Nat. Ecol. Evol.">
        <title>Megaphylogeny resolves global patterns of mushroom evolution.</title>
        <authorList>
            <person name="Varga T."/>
            <person name="Krizsan K."/>
            <person name="Foldi C."/>
            <person name="Dima B."/>
            <person name="Sanchez-Garcia M."/>
            <person name="Sanchez-Ramirez S."/>
            <person name="Szollosi G.J."/>
            <person name="Szarkandi J.G."/>
            <person name="Papp V."/>
            <person name="Albert L."/>
            <person name="Andreopoulos W."/>
            <person name="Angelini C."/>
            <person name="Antonin V."/>
            <person name="Barry K.W."/>
            <person name="Bougher N.L."/>
            <person name="Buchanan P."/>
            <person name="Buyck B."/>
            <person name="Bense V."/>
            <person name="Catcheside P."/>
            <person name="Chovatia M."/>
            <person name="Cooper J."/>
            <person name="Damon W."/>
            <person name="Desjardin D."/>
            <person name="Finy P."/>
            <person name="Geml J."/>
            <person name="Haridas S."/>
            <person name="Hughes K."/>
            <person name="Justo A."/>
            <person name="Karasinski D."/>
            <person name="Kautmanova I."/>
            <person name="Kiss B."/>
            <person name="Kocsube S."/>
            <person name="Kotiranta H."/>
            <person name="LaButti K.M."/>
            <person name="Lechner B.E."/>
            <person name="Liimatainen K."/>
            <person name="Lipzen A."/>
            <person name="Lukacs Z."/>
            <person name="Mihaltcheva S."/>
            <person name="Morgado L.N."/>
            <person name="Niskanen T."/>
            <person name="Noordeloos M.E."/>
            <person name="Ohm R.A."/>
            <person name="Ortiz-Santana B."/>
            <person name="Ovrebo C."/>
            <person name="Racz N."/>
            <person name="Riley R."/>
            <person name="Savchenko A."/>
            <person name="Shiryaev A."/>
            <person name="Soop K."/>
            <person name="Spirin V."/>
            <person name="Szebenyi C."/>
            <person name="Tomsovsky M."/>
            <person name="Tulloss R.E."/>
            <person name="Uehling J."/>
            <person name="Grigoriev I.V."/>
            <person name="Vagvolgyi C."/>
            <person name="Papp T."/>
            <person name="Martin F.M."/>
            <person name="Miettinen O."/>
            <person name="Hibbett D.S."/>
            <person name="Nagy L.G."/>
        </authorList>
    </citation>
    <scope>NUCLEOTIDE SEQUENCE [LARGE SCALE GENOMIC DNA]</scope>
    <source>
        <strain evidence="1 2">CBS 962.96</strain>
    </source>
</reference>
<sequence length="502" mass="56716">MDPNLLLAKNQLQRPHSFVSDSDLSSSFDTTTLSSGTTVGGLGTISGRLIESLGSLVIRTADDFAIRARLISIRRTPGLEVPYQLWDDLLEFSRRDVYSVSIRRRTLEIFMAAIRHWNNLASGITSSGISLISRVLKLPQRDIEGFVVQIAACLPDDRLDYFRRETVHEDVRNRFRYSTSINELRTGTAHFALLLDTLISEASSVGRELTSSVLVLNQLNLLRSSLELESLVSESSCPLKAVAFGGQMWVKLGNFLNMQCSRTDAQRAWSKMTTAILQPRSRQFVEYKETVSSRYREVDPTLFFIEFCAAQCPILIKDFCDLGLDSFFLLLLNNLLPGPLFCELNPQEQKETLANTVRQLLSPVTGQTGYGTVDEERCICNVIFIALLAMSLIHDSQEDEHTKLRYQACVRSILISVRNHDLDFWDACVSYRTVLGAGTEVDPNILLALFRLQEKLYNVLYEVKSEEVSFEHSLRRLLLLLEGRGLDRYTRPLPLLPPPTHG</sequence>
<keyword evidence="2" id="KW-1185">Reference proteome</keyword>
<protein>
    <submittedName>
        <fullName evidence="1">Uncharacterized protein</fullName>
    </submittedName>
</protein>
<accession>A0A4S8KP26</accession>
<evidence type="ECO:0000313" key="1">
    <source>
        <dbReference type="EMBL" id="THU77436.1"/>
    </source>
</evidence>
<name>A0A4S8KP26_DENBC</name>